<keyword evidence="2" id="KW-1003">Cell membrane</keyword>
<dbReference type="PANTHER" id="PTHR38035:SF1">
    <property type="entry name" value="ANCILLARY SECYEG TRANSLOCON SUBUNIT"/>
    <property type="match status" value="1"/>
</dbReference>
<evidence type="ECO:0000313" key="11">
    <source>
        <dbReference type="EMBL" id="QIC68134.1"/>
    </source>
</evidence>
<keyword evidence="5 9" id="KW-0472">Membrane</keyword>
<organism evidence="11 12">
    <name type="scientific">Acinetobacter schindleri</name>
    <dbReference type="NCBI Taxonomy" id="108981"/>
    <lineage>
        <taxon>Bacteria</taxon>
        <taxon>Pseudomonadati</taxon>
        <taxon>Pseudomonadota</taxon>
        <taxon>Gammaproteobacteria</taxon>
        <taxon>Moraxellales</taxon>
        <taxon>Moraxellaceae</taxon>
        <taxon>Acinetobacter</taxon>
    </lineage>
</organism>
<evidence type="ECO:0000256" key="6">
    <source>
        <dbReference type="ARBA" id="ARBA00023186"/>
    </source>
</evidence>
<evidence type="ECO:0000256" key="8">
    <source>
        <dbReference type="ARBA" id="ARBA00024235"/>
    </source>
</evidence>
<evidence type="ECO:0000313" key="12">
    <source>
        <dbReference type="Proteomes" id="UP000503505"/>
    </source>
</evidence>
<dbReference type="PIRSF" id="PIRSF006170">
    <property type="entry name" value="YfgM"/>
    <property type="match status" value="1"/>
</dbReference>
<proteinExistence type="inferred from homology"/>
<comment type="similarity">
    <text evidence="7">Belongs to the YfgM family.</text>
</comment>
<feature type="domain" description="Ancillary SecYEG translocon subunit/Cell division coordinator CpoB TPR" evidence="10">
    <location>
        <begin position="14"/>
        <end position="211"/>
    </location>
</feature>
<dbReference type="PANTHER" id="PTHR38035">
    <property type="entry name" value="UPF0070 PROTEIN YFGM"/>
    <property type="match status" value="1"/>
</dbReference>
<dbReference type="InterPro" id="IPR011990">
    <property type="entry name" value="TPR-like_helical_dom_sf"/>
</dbReference>
<keyword evidence="3 9" id="KW-0812">Transmembrane</keyword>
<protein>
    <recommendedName>
        <fullName evidence="8">Ancillary SecYEG translocon subunit</fullName>
    </recommendedName>
</protein>
<dbReference type="Gene3D" id="1.25.40.10">
    <property type="entry name" value="Tetratricopeptide repeat domain"/>
    <property type="match status" value="1"/>
</dbReference>
<gene>
    <name evidence="11" type="ORF">FSC10_12575</name>
</gene>
<dbReference type="GO" id="GO:0044877">
    <property type="term" value="F:protein-containing complex binding"/>
    <property type="evidence" value="ECO:0007669"/>
    <property type="project" value="InterPro"/>
</dbReference>
<evidence type="ECO:0000256" key="7">
    <source>
        <dbReference type="ARBA" id="ARBA00024197"/>
    </source>
</evidence>
<evidence type="ECO:0000256" key="4">
    <source>
        <dbReference type="ARBA" id="ARBA00022989"/>
    </source>
</evidence>
<evidence type="ECO:0000256" key="9">
    <source>
        <dbReference type="SAM" id="Phobius"/>
    </source>
</evidence>
<dbReference type="EMBL" id="CP044463">
    <property type="protein sequence ID" value="QIC68134.1"/>
    <property type="molecule type" value="Genomic_DNA"/>
</dbReference>
<dbReference type="AlphaFoldDB" id="A0AAE6WXM4"/>
<evidence type="ECO:0000256" key="1">
    <source>
        <dbReference type="ARBA" id="ARBA00004401"/>
    </source>
</evidence>
<keyword evidence="4 9" id="KW-1133">Transmembrane helix</keyword>
<dbReference type="Pfam" id="PF09976">
    <property type="entry name" value="TPR_21"/>
    <property type="match status" value="1"/>
</dbReference>
<dbReference type="Proteomes" id="UP000503505">
    <property type="component" value="Chromosome"/>
</dbReference>
<dbReference type="SUPFAM" id="SSF48452">
    <property type="entry name" value="TPR-like"/>
    <property type="match status" value="1"/>
</dbReference>
<comment type="subcellular location">
    <subcellularLocation>
        <location evidence="1">Cell membrane</location>
        <topology evidence="1">Single-pass type II membrane protein</topology>
    </subcellularLocation>
</comment>
<reference evidence="11 12" key="1">
    <citation type="submission" date="2019-09" db="EMBL/GenBank/DDBJ databases">
        <title>Non-baumannii Acinetobacter spp. carrying blaNDM-1 isolated in China.</title>
        <authorList>
            <person name="Cui C."/>
            <person name="Chen C."/>
            <person name="Sun J."/>
            <person name="Liu Y."/>
        </authorList>
    </citation>
    <scope>NUCLEOTIDE SEQUENCE [LARGE SCALE GENOMIC DNA]</scope>
    <source>
        <strain evidence="11 12">HZE23-1</strain>
    </source>
</reference>
<feature type="transmembrane region" description="Helical" evidence="9">
    <location>
        <begin position="20"/>
        <end position="41"/>
    </location>
</feature>
<evidence type="ECO:0000256" key="2">
    <source>
        <dbReference type="ARBA" id="ARBA00022475"/>
    </source>
</evidence>
<evidence type="ECO:0000259" key="10">
    <source>
        <dbReference type="Pfam" id="PF09976"/>
    </source>
</evidence>
<evidence type="ECO:0000256" key="3">
    <source>
        <dbReference type="ARBA" id="ARBA00022692"/>
    </source>
</evidence>
<sequence length="232" mass="25727">MSAIGGDDQLESLKYFTKKYGSSIITGILVALIAFFGWEYWQKKNLAESQKQTAKVQQLMDDAGSTQGDAFAKLSDTADKIVKEAPDSAQAIQTQLVMAKLAYDKEDYAAAERALKKVENSKVDDAGLVQVVKLRLAYAQLAQKKYDAALKTLEAVNEPAFKATADEARGDIYVAKNDIENAKKVYQSAWDALVERKEERQILQIKLESVGVLVDDPEIERPIIDTQAEETE</sequence>
<evidence type="ECO:0000256" key="5">
    <source>
        <dbReference type="ARBA" id="ARBA00023136"/>
    </source>
</evidence>
<keyword evidence="6" id="KW-0143">Chaperone</keyword>
<name>A0AAE6WXM4_9GAMM</name>
<accession>A0AAE6WXM4</accession>
<dbReference type="GO" id="GO:0005886">
    <property type="term" value="C:plasma membrane"/>
    <property type="evidence" value="ECO:0007669"/>
    <property type="project" value="UniProtKB-SubCell"/>
</dbReference>
<dbReference type="InterPro" id="IPR026039">
    <property type="entry name" value="YfgM"/>
</dbReference>
<dbReference type="RefSeq" id="WP_163172127.1">
    <property type="nucleotide sequence ID" value="NZ_CP044463.1"/>
</dbReference>
<dbReference type="InterPro" id="IPR018704">
    <property type="entry name" value="SecYEG/CpoB_TPR"/>
</dbReference>